<protein>
    <recommendedName>
        <fullName evidence="3">DUF1725 domain-containing protein</fullName>
    </recommendedName>
</protein>
<evidence type="ECO:0008006" key="3">
    <source>
        <dbReference type="Google" id="ProtNLM"/>
    </source>
</evidence>
<name>A0A8D1J7X2_PIG</name>
<evidence type="ECO:0000313" key="2">
    <source>
        <dbReference type="Proteomes" id="UP000694728"/>
    </source>
</evidence>
<sequence length="102" mass="11751">IWYIYTMAYYSAIKSEIMAFASTWIQLEIRILSEISQKEKDKYQIISPNVESSSIFEMGTSLGVSESNQLSSHSYQCENILCLSPLYSCTYLETYVVNPHNQ</sequence>
<dbReference type="Proteomes" id="UP000694728">
    <property type="component" value="Unplaced"/>
</dbReference>
<reference evidence="1" key="1">
    <citation type="submission" date="2025-08" db="UniProtKB">
        <authorList>
            <consortium name="Ensembl"/>
        </authorList>
    </citation>
    <scope>IDENTIFICATION</scope>
</reference>
<accession>A0A8D1J7X2</accession>
<dbReference type="AlphaFoldDB" id="A0A8D1J7X2"/>
<organism evidence="1 2">
    <name type="scientific">Sus scrofa</name>
    <name type="common">Pig</name>
    <dbReference type="NCBI Taxonomy" id="9823"/>
    <lineage>
        <taxon>Eukaryota</taxon>
        <taxon>Metazoa</taxon>
        <taxon>Chordata</taxon>
        <taxon>Craniata</taxon>
        <taxon>Vertebrata</taxon>
        <taxon>Euteleostomi</taxon>
        <taxon>Mammalia</taxon>
        <taxon>Eutheria</taxon>
        <taxon>Laurasiatheria</taxon>
        <taxon>Artiodactyla</taxon>
        <taxon>Suina</taxon>
        <taxon>Suidae</taxon>
        <taxon>Sus</taxon>
    </lineage>
</organism>
<proteinExistence type="predicted"/>
<evidence type="ECO:0000313" key="1">
    <source>
        <dbReference type="Ensembl" id="ENSSSCP00045043734.1"/>
    </source>
</evidence>
<dbReference type="Ensembl" id="ENSSSCT00045062160.1">
    <property type="protein sequence ID" value="ENSSSCP00045043734.1"/>
    <property type="gene ID" value="ENSSSCG00045036171.1"/>
</dbReference>